<organism evidence="1 2">
    <name type="scientific">Streptacidiphilus fuscans</name>
    <dbReference type="NCBI Taxonomy" id="2789292"/>
    <lineage>
        <taxon>Bacteria</taxon>
        <taxon>Bacillati</taxon>
        <taxon>Actinomycetota</taxon>
        <taxon>Actinomycetes</taxon>
        <taxon>Kitasatosporales</taxon>
        <taxon>Streptomycetaceae</taxon>
        <taxon>Streptacidiphilus</taxon>
    </lineage>
</organism>
<evidence type="ECO:0008006" key="3">
    <source>
        <dbReference type="Google" id="ProtNLM"/>
    </source>
</evidence>
<reference evidence="1" key="1">
    <citation type="submission" date="2020-11" db="EMBL/GenBank/DDBJ databases">
        <title>Isolation and identification of active actinomycetes.</title>
        <authorList>
            <person name="Yu B."/>
        </authorList>
    </citation>
    <scope>NUCLEOTIDE SEQUENCE</scope>
    <source>
        <strain evidence="1">NEAU-YB345</strain>
    </source>
</reference>
<name>A0A931FCS2_9ACTN</name>
<comment type="caution">
    <text evidence="1">The sequence shown here is derived from an EMBL/GenBank/DDBJ whole genome shotgun (WGS) entry which is preliminary data.</text>
</comment>
<evidence type="ECO:0000313" key="1">
    <source>
        <dbReference type="EMBL" id="MBF9070022.1"/>
    </source>
</evidence>
<sequence>MGDVLVGRGRCSAAQVGDGLYGWRLKALNGRVVGVSVPCYRTEEAALTACQALCLEGAVAIAEHARIAHVHQGVGWVWTVSLTAGRPLARSPRAYERYGTCRKSLGSFVALLEEVAA</sequence>
<dbReference type="Proteomes" id="UP000657385">
    <property type="component" value="Unassembled WGS sequence"/>
</dbReference>
<accession>A0A931FCS2</accession>
<protein>
    <recommendedName>
        <fullName evidence="3">DUF1508 domain-containing protein</fullName>
    </recommendedName>
</protein>
<dbReference type="AlphaFoldDB" id="A0A931FCS2"/>
<dbReference type="EMBL" id="JADPRT010000007">
    <property type="protein sequence ID" value="MBF9070022.1"/>
    <property type="molecule type" value="Genomic_DNA"/>
</dbReference>
<evidence type="ECO:0000313" key="2">
    <source>
        <dbReference type="Proteomes" id="UP000657385"/>
    </source>
</evidence>
<dbReference type="RefSeq" id="WP_196195193.1">
    <property type="nucleotide sequence ID" value="NZ_JADPRT010000007.1"/>
</dbReference>
<proteinExistence type="predicted"/>
<dbReference type="Gene3D" id="2.30.29.80">
    <property type="match status" value="1"/>
</dbReference>
<keyword evidence="2" id="KW-1185">Reference proteome</keyword>
<gene>
    <name evidence="1" type="ORF">I2501_18525</name>
</gene>